<dbReference type="CDD" id="cd00553">
    <property type="entry name" value="NAD_synthase"/>
    <property type="match status" value="1"/>
</dbReference>
<dbReference type="EMBL" id="JABGBN010000002">
    <property type="protein sequence ID" value="NOL51403.1"/>
    <property type="molecule type" value="Genomic_DNA"/>
</dbReference>
<reference evidence="11 12" key="1">
    <citation type="submission" date="2020-05" db="EMBL/GenBank/DDBJ databases">
        <authorList>
            <person name="Niu N."/>
        </authorList>
    </citation>
    <scope>NUCLEOTIDE SEQUENCE [LARGE SCALE GENOMIC DNA]</scope>
    <source>
        <strain evidence="11 12">3340-03</strain>
    </source>
</reference>
<keyword evidence="3 7" id="KW-0436">Ligase</keyword>
<dbReference type="InterPro" id="IPR036526">
    <property type="entry name" value="C-N_Hydrolase_sf"/>
</dbReference>
<feature type="binding site" evidence="7">
    <location>
        <position position="177"/>
    </location>
    <ligand>
        <name>L-glutamine</name>
        <dbReference type="ChEBI" id="CHEBI:58359"/>
    </ligand>
</feature>
<evidence type="ECO:0000313" key="12">
    <source>
        <dbReference type="Proteomes" id="UP000537862"/>
    </source>
</evidence>
<comment type="similarity">
    <text evidence="9">Belongs to the NAD synthetase family.</text>
</comment>
<dbReference type="InterPro" id="IPR003694">
    <property type="entry name" value="NAD_synthase"/>
</dbReference>
<evidence type="ECO:0000256" key="9">
    <source>
        <dbReference type="RuleBase" id="RU003811"/>
    </source>
</evidence>
<dbReference type="GO" id="GO:0004359">
    <property type="term" value="F:glutaminase activity"/>
    <property type="evidence" value="ECO:0007669"/>
    <property type="project" value="InterPro"/>
</dbReference>
<comment type="caution">
    <text evidence="7">Lacks conserved residue(s) required for the propagation of feature annotation.</text>
</comment>
<comment type="function">
    <text evidence="7">Catalyzes the ATP-dependent amidation of deamido-NAD to form NAD. Uses L-glutamine as a nitrogen source.</text>
</comment>
<feature type="binding site" evidence="7">
    <location>
        <position position="183"/>
    </location>
    <ligand>
        <name>L-glutamine</name>
        <dbReference type="ChEBI" id="CHEBI:58359"/>
    </ligand>
</feature>
<comment type="catalytic activity">
    <reaction evidence="7 8">
        <text>deamido-NAD(+) + L-glutamine + ATP + H2O = L-glutamate + AMP + diphosphate + NAD(+) + H(+)</text>
        <dbReference type="Rhea" id="RHEA:24384"/>
        <dbReference type="ChEBI" id="CHEBI:15377"/>
        <dbReference type="ChEBI" id="CHEBI:15378"/>
        <dbReference type="ChEBI" id="CHEBI:29985"/>
        <dbReference type="ChEBI" id="CHEBI:30616"/>
        <dbReference type="ChEBI" id="CHEBI:33019"/>
        <dbReference type="ChEBI" id="CHEBI:57540"/>
        <dbReference type="ChEBI" id="CHEBI:58359"/>
        <dbReference type="ChEBI" id="CHEBI:58437"/>
        <dbReference type="ChEBI" id="CHEBI:456215"/>
        <dbReference type="EC" id="6.3.5.1"/>
    </reaction>
</comment>
<accession>A0A849P5U5</accession>
<dbReference type="FunFam" id="3.40.50.620:FF:000106">
    <property type="entry name" value="Glutamine-dependent NAD(+) synthetase"/>
    <property type="match status" value="1"/>
</dbReference>
<dbReference type="RefSeq" id="WP_171680085.1">
    <property type="nucleotide sequence ID" value="NZ_JABGBN010000002.1"/>
</dbReference>
<dbReference type="UniPathway" id="UPA00253">
    <property type="reaction ID" value="UER00334"/>
</dbReference>
<keyword evidence="5 7" id="KW-0067">ATP-binding</keyword>
<dbReference type="Gene3D" id="3.60.110.10">
    <property type="entry name" value="Carbon-nitrogen hydrolase"/>
    <property type="match status" value="1"/>
</dbReference>
<evidence type="ECO:0000259" key="10">
    <source>
        <dbReference type="PROSITE" id="PS50263"/>
    </source>
</evidence>
<dbReference type="NCBIfam" id="NF010588">
    <property type="entry name" value="PRK13981.1"/>
    <property type="match status" value="1"/>
</dbReference>
<evidence type="ECO:0000256" key="6">
    <source>
        <dbReference type="ARBA" id="ARBA00023027"/>
    </source>
</evidence>
<dbReference type="GO" id="GO:0003952">
    <property type="term" value="F:NAD+ synthase (glutamine-hydrolyzing) activity"/>
    <property type="evidence" value="ECO:0007669"/>
    <property type="project" value="UniProtKB-UniRule"/>
</dbReference>
<feature type="active site" description="For glutaminase activity" evidence="7">
    <location>
        <position position="115"/>
    </location>
</feature>
<dbReference type="Pfam" id="PF02540">
    <property type="entry name" value="NAD_synthase"/>
    <property type="match status" value="1"/>
</dbReference>
<dbReference type="SUPFAM" id="SSF52402">
    <property type="entry name" value="Adenine nucleotide alpha hydrolases-like"/>
    <property type="match status" value="1"/>
</dbReference>
<evidence type="ECO:0000256" key="2">
    <source>
        <dbReference type="ARBA" id="ARBA00007145"/>
    </source>
</evidence>
<keyword evidence="12" id="KW-1185">Reference proteome</keyword>
<dbReference type="GO" id="GO:0005737">
    <property type="term" value="C:cytoplasm"/>
    <property type="evidence" value="ECO:0007669"/>
    <property type="project" value="InterPro"/>
</dbReference>
<comment type="pathway">
    <text evidence="1 7 8">Cofactor biosynthesis; NAD(+) biosynthesis; NAD(+) from deamido-NAD(+) (L-Gln route): step 1/1.</text>
</comment>
<dbReference type="GO" id="GO:0008795">
    <property type="term" value="F:NAD+ synthase activity"/>
    <property type="evidence" value="ECO:0007669"/>
    <property type="project" value="UniProtKB-UniRule"/>
</dbReference>
<dbReference type="SUPFAM" id="SSF56317">
    <property type="entry name" value="Carbon-nitrogen hydrolase"/>
    <property type="match status" value="1"/>
</dbReference>
<evidence type="ECO:0000256" key="7">
    <source>
        <dbReference type="HAMAP-Rule" id="MF_02090"/>
    </source>
</evidence>
<feature type="binding site" evidence="7">
    <location>
        <begin position="305"/>
        <end position="312"/>
    </location>
    <ligand>
        <name>ATP</name>
        <dbReference type="ChEBI" id="CHEBI:30616"/>
    </ligand>
</feature>
<dbReference type="InterPro" id="IPR022310">
    <property type="entry name" value="NAD/GMP_synthase"/>
</dbReference>
<gene>
    <name evidence="7" type="primary">nadE</name>
    <name evidence="11" type="ORF">HKX39_04325</name>
</gene>
<feature type="active site" description="Proton acceptor; for glutaminase activity" evidence="7">
    <location>
        <position position="45"/>
    </location>
</feature>
<dbReference type="GO" id="GO:0009435">
    <property type="term" value="P:NAD+ biosynthetic process"/>
    <property type="evidence" value="ECO:0007669"/>
    <property type="project" value="UniProtKB-UniRule"/>
</dbReference>
<feature type="binding site" evidence="7">
    <location>
        <position position="388"/>
    </location>
    <ligand>
        <name>deamido-NAD(+)</name>
        <dbReference type="ChEBI" id="CHEBI:58437"/>
        <note>ligand shared between two neighboring subunits</note>
    </ligand>
</feature>
<dbReference type="InterPro" id="IPR014729">
    <property type="entry name" value="Rossmann-like_a/b/a_fold"/>
</dbReference>
<keyword evidence="4 7" id="KW-0547">Nucleotide-binding</keyword>
<feature type="binding site" evidence="7">
    <location>
        <position position="121"/>
    </location>
    <ligand>
        <name>L-glutamine</name>
        <dbReference type="ChEBI" id="CHEBI:58359"/>
    </ligand>
</feature>
<dbReference type="EC" id="6.3.5.1" evidence="7 8"/>
<feature type="domain" description="CN hydrolase" evidence="10">
    <location>
        <begin position="5"/>
        <end position="258"/>
    </location>
</feature>
<evidence type="ECO:0000256" key="5">
    <source>
        <dbReference type="ARBA" id="ARBA00022840"/>
    </source>
</evidence>
<dbReference type="CDD" id="cd07570">
    <property type="entry name" value="GAT_Gln-NAD-synth"/>
    <property type="match status" value="1"/>
</dbReference>
<evidence type="ECO:0000256" key="4">
    <source>
        <dbReference type="ARBA" id="ARBA00022741"/>
    </source>
</evidence>
<dbReference type="InterPro" id="IPR003010">
    <property type="entry name" value="C-N_Hydrolase"/>
</dbReference>
<keyword evidence="6 7" id="KW-0520">NAD</keyword>
<dbReference type="HAMAP" id="MF_02090">
    <property type="entry name" value="NadE_glutamine_dep"/>
    <property type="match status" value="1"/>
</dbReference>
<dbReference type="AlphaFoldDB" id="A0A849P5U5"/>
<dbReference type="PANTHER" id="PTHR23090">
    <property type="entry name" value="NH 3 /GLUTAMINE-DEPENDENT NAD + SYNTHETASE"/>
    <property type="match status" value="1"/>
</dbReference>
<dbReference type="PIRSF" id="PIRSF006630">
    <property type="entry name" value="NADS_GAT"/>
    <property type="match status" value="1"/>
</dbReference>
<organism evidence="11 12">
    <name type="scientific">Pelistega suis</name>
    <dbReference type="NCBI Taxonomy" id="1631957"/>
    <lineage>
        <taxon>Bacteria</taxon>
        <taxon>Pseudomonadati</taxon>
        <taxon>Pseudomonadota</taxon>
        <taxon>Betaproteobacteria</taxon>
        <taxon>Burkholderiales</taxon>
        <taxon>Alcaligenaceae</taxon>
        <taxon>Pelistega</taxon>
    </lineage>
</organism>
<comment type="similarity">
    <text evidence="2 7 8">In the C-terminal section; belongs to the NAD synthetase family.</text>
</comment>
<proteinExistence type="inferred from homology"/>
<name>A0A849P5U5_9BURK</name>
<feature type="binding site" evidence="7">
    <location>
        <position position="412"/>
    </location>
    <ligand>
        <name>ATP</name>
        <dbReference type="ChEBI" id="CHEBI:30616"/>
    </ligand>
</feature>
<evidence type="ECO:0000256" key="3">
    <source>
        <dbReference type="ARBA" id="ARBA00022598"/>
    </source>
</evidence>
<comment type="caution">
    <text evidence="11">The sequence shown here is derived from an EMBL/GenBank/DDBJ whole genome shotgun (WGS) entry which is preliminary data.</text>
</comment>
<dbReference type="Proteomes" id="UP000537862">
    <property type="component" value="Unassembled WGS sequence"/>
</dbReference>
<evidence type="ECO:0000313" key="11">
    <source>
        <dbReference type="EMBL" id="NOL51403.1"/>
    </source>
</evidence>
<dbReference type="Pfam" id="PF00795">
    <property type="entry name" value="CN_hydrolase"/>
    <property type="match status" value="1"/>
</dbReference>
<feature type="binding site" evidence="7">
    <location>
        <position position="527"/>
    </location>
    <ligand>
        <name>deamido-NAD(+)</name>
        <dbReference type="ChEBI" id="CHEBI:58437"/>
        <note>ligand shared between two neighboring subunits</note>
    </ligand>
</feature>
<evidence type="ECO:0000256" key="1">
    <source>
        <dbReference type="ARBA" id="ARBA00005188"/>
    </source>
</evidence>
<feature type="active site" description="Nucleophile; for glutaminase activity" evidence="7">
    <location>
        <position position="151"/>
    </location>
</feature>
<dbReference type="InterPro" id="IPR014445">
    <property type="entry name" value="Gln-dep_NAD_synthase"/>
</dbReference>
<dbReference type="Gene3D" id="3.40.50.620">
    <property type="entry name" value="HUPs"/>
    <property type="match status" value="1"/>
</dbReference>
<evidence type="ECO:0000256" key="8">
    <source>
        <dbReference type="PIRNR" id="PIRNR006630"/>
    </source>
</evidence>
<dbReference type="PROSITE" id="PS50263">
    <property type="entry name" value="CN_HYDROLASE"/>
    <property type="match status" value="1"/>
</dbReference>
<dbReference type="NCBIfam" id="TIGR00552">
    <property type="entry name" value="nadE"/>
    <property type="match status" value="1"/>
</dbReference>
<dbReference type="PANTHER" id="PTHR23090:SF9">
    <property type="entry name" value="GLUTAMINE-DEPENDENT NAD(+) SYNTHETASE"/>
    <property type="match status" value="1"/>
</dbReference>
<dbReference type="GO" id="GO:0005524">
    <property type="term" value="F:ATP binding"/>
    <property type="evidence" value="ECO:0007669"/>
    <property type="project" value="UniProtKB-UniRule"/>
</dbReference>
<feature type="binding site" evidence="7">
    <location>
        <position position="417"/>
    </location>
    <ligand>
        <name>deamido-NAD(+)</name>
        <dbReference type="ChEBI" id="CHEBI:58437"/>
        <note>ligand shared between two neighboring subunits</note>
    </ligand>
</feature>
<protein>
    <recommendedName>
        <fullName evidence="7 8">Glutamine-dependent NAD(+) synthetase</fullName>
        <ecNumber evidence="7 8">6.3.5.1</ecNumber>
    </recommendedName>
    <alternativeName>
        <fullName evidence="7 8">NAD(+) synthase [glutamine-hydrolyzing]</fullName>
    </alternativeName>
</protein>
<sequence length="556" mass="61174">MSLSISIGLAQINPTVGAFQHNIALIVDAASKAHQQGVEILVFPELALTSYQPEDLMYRPQFLQEHQAALQSVLTQVSGLQGLRILLGHLDEVEGQLYNAASLIINGEIVQTYHKQALPNYGVFDEHRYFTAGSQASTFDYKGHRFAIAICEDVWLTEVATQAKAQQAQTLLVLNASPYTMHKDEQRIEVLRQNVSTHGMNTFYCNLVGGQDELVFDGSSLAVDEQGNAIGELNAFVSALGIYEVGASGIAFRTAISLVEQQPAAMGQSMLKNADEPLESEVWRALVLATGDYCRKNGFKTVVLGLSGGIDSAVVMAIAVDALGADKVRAVMMPSRYTADISVNDAAEMAKWLHVQYDEIAIAPMFNAFLEALAPSFTGLASDTTEENIQARTRGVLLMAFSNKFGSLVLTTGNKSELATGYCTLYGDMVGGFATLKDIPKTLVYRLSIWRNSISRVIPERIITRPPSAELREDQKDQDSLPEYDVLDAILERMMELNQSSQEIVAAGFKAEEVEKIARLLRINEYKRRQGAPGPKITRRAFGRDWRAPITNGYRY</sequence>